<keyword evidence="2" id="KW-1185">Reference proteome</keyword>
<evidence type="ECO:0000313" key="1">
    <source>
        <dbReference type="EMBL" id="KAF0451247.1"/>
    </source>
</evidence>
<dbReference type="Proteomes" id="UP000439903">
    <property type="component" value="Unassembled WGS sequence"/>
</dbReference>
<dbReference type="AlphaFoldDB" id="A0A8H3XDG4"/>
<comment type="caution">
    <text evidence="1">The sequence shown here is derived from an EMBL/GenBank/DDBJ whole genome shotgun (WGS) entry which is preliminary data.</text>
</comment>
<evidence type="ECO:0000313" key="2">
    <source>
        <dbReference type="Proteomes" id="UP000439903"/>
    </source>
</evidence>
<dbReference type="EMBL" id="WTPW01001172">
    <property type="protein sequence ID" value="KAF0451247.1"/>
    <property type="molecule type" value="Genomic_DNA"/>
</dbReference>
<reference evidence="1 2" key="1">
    <citation type="journal article" date="2019" name="Environ. Microbiol.">
        <title>At the nexus of three kingdoms: the genome of the mycorrhizal fungus Gigaspora margarita provides insights into plant, endobacterial and fungal interactions.</title>
        <authorList>
            <person name="Venice F."/>
            <person name="Ghignone S."/>
            <person name="Salvioli di Fossalunga A."/>
            <person name="Amselem J."/>
            <person name="Novero M."/>
            <person name="Xianan X."/>
            <person name="Sedzielewska Toro K."/>
            <person name="Morin E."/>
            <person name="Lipzen A."/>
            <person name="Grigoriev I.V."/>
            <person name="Henrissat B."/>
            <person name="Martin F.M."/>
            <person name="Bonfante P."/>
        </authorList>
    </citation>
    <scope>NUCLEOTIDE SEQUENCE [LARGE SCALE GENOMIC DNA]</scope>
    <source>
        <strain evidence="1 2">BEG34</strain>
    </source>
</reference>
<accession>A0A8H3XDG4</accession>
<sequence length="158" mass="18318">MENSKHNGDEMKAFEHYQKSAEMCHVDGIRDEIGIEDTKNQVRQFETGNKDGELLAFDMKIAEVTYNVDDCYYNGNENGIFQECVVLVVELVDKRIAFERDLKYTEDGRLTKIKFDNSEISDLLNEFDKMIESNAETQKMRKDLIASQKPQCELCNNL</sequence>
<organism evidence="1 2">
    <name type="scientific">Gigaspora margarita</name>
    <dbReference type="NCBI Taxonomy" id="4874"/>
    <lineage>
        <taxon>Eukaryota</taxon>
        <taxon>Fungi</taxon>
        <taxon>Fungi incertae sedis</taxon>
        <taxon>Mucoromycota</taxon>
        <taxon>Glomeromycotina</taxon>
        <taxon>Glomeromycetes</taxon>
        <taxon>Diversisporales</taxon>
        <taxon>Gigasporaceae</taxon>
        <taxon>Gigaspora</taxon>
    </lineage>
</organism>
<proteinExistence type="predicted"/>
<gene>
    <name evidence="1" type="ORF">F8M41_002061</name>
</gene>
<protein>
    <submittedName>
        <fullName evidence="1">Uncharacterized protein</fullName>
    </submittedName>
</protein>
<name>A0A8H3XDG4_GIGMA</name>